<keyword evidence="12 16" id="KW-0508">mRNA splicing</keyword>
<evidence type="ECO:0000256" key="15">
    <source>
        <dbReference type="PROSITE-ProRule" id="PRU00221"/>
    </source>
</evidence>
<dbReference type="SMART" id="SM00320">
    <property type="entry name" value="WD40"/>
    <property type="match status" value="5"/>
</dbReference>
<keyword evidence="5 16" id="KW-0507">mRNA processing</keyword>
<dbReference type="OrthoDB" id="687049at2759"/>
<dbReference type="RefSeq" id="XP_024692065.1">
    <property type="nucleotide sequence ID" value="XM_024834392.1"/>
</dbReference>
<dbReference type="Pfam" id="PF12894">
    <property type="entry name" value="ANAPC4_WD40"/>
    <property type="match status" value="1"/>
</dbReference>
<reference evidence="18" key="1">
    <citation type="submission" date="2016-12" db="EMBL/GenBank/DDBJ databases">
        <title>The genomes of Aspergillus section Nigri reveals drivers in fungal speciation.</title>
        <authorList>
            <consortium name="DOE Joint Genome Institute"/>
            <person name="Vesth T.C."/>
            <person name="Nybo J."/>
            <person name="Theobald S."/>
            <person name="Brandl J."/>
            <person name="Frisvad J.C."/>
            <person name="Nielsen K.F."/>
            <person name="Lyhne E.K."/>
            <person name="Kogle M.E."/>
            <person name="Kuo A."/>
            <person name="Riley R."/>
            <person name="Clum A."/>
            <person name="Nolan M."/>
            <person name="Lipzen A."/>
            <person name="Salamov A."/>
            <person name="Henrissat B."/>
            <person name="Wiebenga A."/>
            <person name="De vries R.P."/>
            <person name="Grigoriev I.V."/>
            <person name="Mortensen U.H."/>
            <person name="Andersen M.R."/>
            <person name="Baker S.E."/>
        </authorList>
    </citation>
    <scope>NUCLEOTIDE SEQUENCE</scope>
    <source>
        <strain evidence="18">IBT 28561</strain>
    </source>
</reference>
<evidence type="ECO:0000256" key="1">
    <source>
        <dbReference type="ARBA" id="ARBA00004123"/>
    </source>
</evidence>
<dbReference type="Pfam" id="PF08606">
    <property type="entry name" value="Prp19"/>
    <property type="match status" value="1"/>
</dbReference>
<evidence type="ECO:0000256" key="10">
    <source>
        <dbReference type="ARBA" id="ARBA00022786"/>
    </source>
</evidence>
<keyword evidence="4 15" id="KW-0853">WD repeat</keyword>
<evidence type="ECO:0000256" key="6">
    <source>
        <dbReference type="ARBA" id="ARBA00022679"/>
    </source>
</evidence>
<comment type="pathway">
    <text evidence="2 16">Protein modification; protein ubiquitination.</text>
</comment>
<feature type="domain" description="U-box" evidence="17">
    <location>
        <begin position="1"/>
        <end position="83"/>
    </location>
</feature>
<dbReference type="GO" id="GO:0000398">
    <property type="term" value="P:mRNA splicing, via spliceosome"/>
    <property type="evidence" value="ECO:0007669"/>
    <property type="project" value="InterPro"/>
</dbReference>
<sequence>MLCAISGEAPQEPVVSPKSGSVFEKRLIEAYIAENGKDPVNGEELSTEDLIQVQSQRVVRPRPPTLTSIPSLLSVFQEEWDALALETYTLRQTLAQTRQELSTALYQHDAAVRVIARLTQERDEARDALSKVSVGASRGAAAGGEAMQVDAAGLPEAVLARVESTQASLSKTRRKRAVPEGWASADSISAYKPLETTAPLVPGAKALAVHASGDLALIGGAEGAIGIYSLSQKQVVQNLQTDGTVTAAVWAGDKAVVASSTGAVAVYENGTRTAAFTSHAGAATALATHATGDIVASVGADKSYVLYDLSTNAAVTQVFTDASLLSVQFHPDGHLIAAGGVDGQIKIFDVKTGTAAANYTMSGPVKALFFSENGTFLASVADRSTVVSIWDLRHSQEVKALDTGSQVDSISWDYTGQFLLAGGPSGVTVQQYSKSSKSWSEPLRSAVPAVAATWGAAAQRIVALNGEGGLTVVGAA</sequence>
<dbReference type="PANTHER" id="PTHR43995:SF1">
    <property type="entry name" value="PRE-MRNA-PROCESSING FACTOR 19"/>
    <property type="match status" value="1"/>
</dbReference>
<keyword evidence="14 16" id="KW-0539">Nucleus</keyword>
<dbReference type="GO" id="GO:0070534">
    <property type="term" value="P:protein K63-linked ubiquitination"/>
    <property type="evidence" value="ECO:0007669"/>
    <property type="project" value="UniProtKB-UniRule"/>
</dbReference>
<accession>A0A2I1D0R4</accession>
<dbReference type="InterPro" id="IPR001680">
    <property type="entry name" value="WD40_rpt"/>
</dbReference>
<dbReference type="CDD" id="cd16656">
    <property type="entry name" value="RING-Ubox_PRP19"/>
    <property type="match status" value="1"/>
</dbReference>
<dbReference type="InterPro" id="IPR038959">
    <property type="entry name" value="Prp19"/>
</dbReference>
<evidence type="ECO:0000256" key="3">
    <source>
        <dbReference type="ARBA" id="ARBA00006388"/>
    </source>
</evidence>
<dbReference type="GO" id="GO:0005737">
    <property type="term" value="C:cytoplasm"/>
    <property type="evidence" value="ECO:0007669"/>
    <property type="project" value="TreeGrafter"/>
</dbReference>
<dbReference type="VEuPathDB" id="FungiDB:P168DRAFT_253906"/>
<dbReference type="AlphaFoldDB" id="A0A2I1D0R4"/>
<keyword evidence="11" id="KW-0697">Rotamase</keyword>
<dbReference type="GO" id="GO:0006281">
    <property type="term" value="P:DNA repair"/>
    <property type="evidence" value="ECO:0007669"/>
    <property type="project" value="UniProtKB-KW"/>
</dbReference>
<dbReference type="GO" id="GO:0061630">
    <property type="term" value="F:ubiquitin protein ligase activity"/>
    <property type="evidence" value="ECO:0007669"/>
    <property type="project" value="UniProtKB-UniRule"/>
</dbReference>
<keyword evidence="10 16" id="KW-0833">Ubl conjugation pathway</keyword>
<evidence type="ECO:0000256" key="2">
    <source>
        <dbReference type="ARBA" id="ARBA00004906"/>
    </source>
</evidence>
<evidence type="ECO:0000256" key="8">
    <source>
        <dbReference type="ARBA" id="ARBA00022737"/>
    </source>
</evidence>
<comment type="function">
    <text evidence="16">Ubiquitin-protein ligase which is mainly involved pre-mRNA splicing and DNA repair. Required for pre-mRNA splicing as component of the spliceosome.</text>
</comment>
<dbReference type="FunFam" id="3.30.40.10:FF:000027">
    <property type="entry name" value="Pre-mRNA-processing factor 19, putative"/>
    <property type="match status" value="1"/>
</dbReference>
<evidence type="ECO:0000256" key="13">
    <source>
        <dbReference type="ARBA" id="ARBA00023204"/>
    </source>
</evidence>
<evidence type="ECO:0000256" key="14">
    <source>
        <dbReference type="ARBA" id="ARBA00023242"/>
    </source>
</evidence>
<dbReference type="InterPro" id="IPR036322">
    <property type="entry name" value="WD40_repeat_dom_sf"/>
</dbReference>
<keyword evidence="9 16" id="KW-0227">DNA damage</keyword>
<dbReference type="GO" id="GO:0000974">
    <property type="term" value="C:Prp19 complex"/>
    <property type="evidence" value="ECO:0007669"/>
    <property type="project" value="UniProtKB-UniRule"/>
</dbReference>
<comment type="subcellular location">
    <subcellularLocation>
        <location evidence="1 16">Nucleus</location>
    </subcellularLocation>
</comment>
<dbReference type="UniPathway" id="UPA00143"/>
<dbReference type="EC" id="2.3.2.27" evidence="16"/>
<dbReference type="PROSITE" id="PS50082">
    <property type="entry name" value="WD_REPEATS_2"/>
    <property type="match status" value="2"/>
</dbReference>
<feature type="repeat" description="WD" evidence="15">
    <location>
        <begin position="276"/>
        <end position="317"/>
    </location>
</feature>
<evidence type="ECO:0000256" key="9">
    <source>
        <dbReference type="ARBA" id="ARBA00022763"/>
    </source>
</evidence>
<dbReference type="Proteomes" id="UP000234254">
    <property type="component" value="Unassembled WGS sequence"/>
</dbReference>
<dbReference type="InterPro" id="IPR055340">
    <property type="entry name" value="RING-Ubox_PRP19"/>
</dbReference>
<dbReference type="InterPro" id="IPR024977">
    <property type="entry name" value="Apc4-like_WD40_dom"/>
</dbReference>
<comment type="subunit">
    <text evidence="16">Homotetramer.</text>
</comment>
<dbReference type="Gene3D" id="2.130.10.10">
    <property type="entry name" value="YVTN repeat-like/Quinoprotein amine dehydrogenase"/>
    <property type="match status" value="1"/>
</dbReference>
<keyword evidence="8" id="KW-0677">Repeat</keyword>
<dbReference type="InterPro" id="IPR015943">
    <property type="entry name" value="WD40/YVTN_repeat-like_dom_sf"/>
</dbReference>
<evidence type="ECO:0000259" key="17">
    <source>
        <dbReference type="PROSITE" id="PS51698"/>
    </source>
</evidence>
<evidence type="ECO:0000313" key="18">
    <source>
        <dbReference type="EMBL" id="PKY03471.1"/>
    </source>
</evidence>
<dbReference type="GO" id="GO:0003755">
    <property type="term" value="F:peptidyl-prolyl cis-trans isomerase activity"/>
    <property type="evidence" value="ECO:0007669"/>
    <property type="project" value="UniProtKB-KW"/>
</dbReference>
<dbReference type="PROSITE" id="PS51698">
    <property type="entry name" value="U_BOX"/>
    <property type="match status" value="1"/>
</dbReference>
<comment type="caution">
    <text evidence="18">The sequence shown here is derived from an EMBL/GenBank/DDBJ whole genome shotgun (WGS) entry which is preliminary data.</text>
</comment>
<gene>
    <name evidence="18" type="ORF">P168DRAFT_253906</name>
</gene>
<comment type="catalytic activity">
    <reaction evidence="16">
        <text>S-ubiquitinyl-[E2 ubiquitin-conjugating enzyme]-L-cysteine + [acceptor protein]-L-lysine = [E2 ubiquitin-conjugating enzyme]-L-cysteine + N(6)-ubiquitinyl-[acceptor protein]-L-lysine.</text>
        <dbReference type="EC" id="2.3.2.27"/>
    </reaction>
</comment>
<dbReference type="InterPro" id="IPR013083">
    <property type="entry name" value="Znf_RING/FYVE/PHD"/>
</dbReference>
<evidence type="ECO:0000256" key="7">
    <source>
        <dbReference type="ARBA" id="ARBA00022728"/>
    </source>
</evidence>
<evidence type="ECO:0000256" key="5">
    <source>
        <dbReference type="ARBA" id="ARBA00022664"/>
    </source>
</evidence>
<proteinExistence type="inferred from homology"/>
<dbReference type="Gene3D" id="3.30.40.10">
    <property type="entry name" value="Zinc/RING finger domain, C3HC4 (zinc finger)"/>
    <property type="match status" value="1"/>
</dbReference>
<feature type="repeat" description="WD" evidence="15">
    <location>
        <begin position="324"/>
        <end position="358"/>
    </location>
</feature>
<evidence type="ECO:0000256" key="16">
    <source>
        <dbReference type="RuleBase" id="RU367101"/>
    </source>
</evidence>
<keyword evidence="6 16" id="KW-0808">Transferase</keyword>
<dbReference type="SUPFAM" id="SSF50978">
    <property type="entry name" value="WD40 repeat-like"/>
    <property type="match status" value="1"/>
</dbReference>
<dbReference type="SUPFAM" id="SSF57850">
    <property type="entry name" value="RING/U-box"/>
    <property type="match status" value="1"/>
</dbReference>
<dbReference type="GO" id="GO:0071006">
    <property type="term" value="C:U2-type catalytic step 1 spliceosome"/>
    <property type="evidence" value="ECO:0007669"/>
    <property type="project" value="TreeGrafter"/>
</dbReference>
<evidence type="ECO:0000256" key="12">
    <source>
        <dbReference type="ARBA" id="ARBA00023187"/>
    </source>
</evidence>
<keyword evidence="13 16" id="KW-0234">DNA repair</keyword>
<dbReference type="FunFam" id="2.130.10.10:FF:000823">
    <property type="entry name" value="Cell cycle control protein (Cwf8), putative"/>
    <property type="match status" value="1"/>
</dbReference>
<name>A0A2I1D0R4_ASPC2</name>
<dbReference type="SMART" id="SM00504">
    <property type="entry name" value="Ubox"/>
    <property type="match status" value="1"/>
</dbReference>
<organism evidence="18 19">
    <name type="scientific">Aspergillus campestris (strain IBT 28561)</name>
    <dbReference type="NCBI Taxonomy" id="1392248"/>
    <lineage>
        <taxon>Eukaryota</taxon>
        <taxon>Fungi</taxon>
        <taxon>Dikarya</taxon>
        <taxon>Ascomycota</taxon>
        <taxon>Pezizomycotina</taxon>
        <taxon>Eurotiomycetes</taxon>
        <taxon>Eurotiomycetidae</taxon>
        <taxon>Eurotiales</taxon>
        <taxon>Aspergillaceae</taxon>
        <taxon>Aspergillus</taxon>
        <taxon>Aspergillus subgen. Circumdati</taxon>
    </lineage>
</organism>
<protein>
    <recommendedName>
        <fullName evidence="16">Pre-mRNA-processing factor 19</fullName>
        <ecNumber evidence="16">2.3.2.27</ecNumber>
    </recommendedName>
</protein>
<dbReference type="EMBL" id="MSFM01000007">
    <property type="protein sequence ID" value="PKY03471.1"/>
    <property type="molecule type" value="Genomic_DNA"/>
</dbReference>
<dbReference type="PANTHER" id="PTHR43995">
    <property type="entry name" value="PRE-MRNA-PROCESSING FACTOR 19"/>
    <property type="match status" value="1"/>
</dbReference>
<keyword evidence="19" id="KW-1185">Reference proteome</keyword>
<comment type="similarity">
    <text evidence="3 16">Belongs to the WD repeat PRP19 family.</text>
</comment>
<evidence type="ECO:0000313" key="19">
    <source>
        <dbReference type="Proteomes" id="UP000234254"/>
    </source>
</evidence>
<keyword evidence="7 16" id="KW-0747">Spliceosome</keyword>
<evidence type="ECO:0000256" key="11">
    <source>
        <dbReference type="ARBA" id="ARBA00023110"/>
    </source>
</evidence>
<dbReference type="GeneID" id="36541916"/>
<evidence type="ECO:0000256" key="4">
    <source>
        <dbReference type="ARBA" id="ARBA00022574"/>
    </source>
</evidence>
<dbReference type="InterPro" id="IPR003613">
    <property type="entry name" value="Ubox_domain"/>
</dbReference>
<keyword evidence="11" id="KW-0413">Isomerase</keyword>
<dbReference type="InterPro" id="IPR013915">
    <property type="entry name" value="Prp19_cc"/>
</dbReference>